<dbReference type="Pfam" id="PF23397">
    <property type="entry name" value="DUF7104"/>
    <property type="match status" value="1"/>
</dbReference>
<dbReference type="PROSITE" id="PS50297">
    <property type="entry name" value="ANK_REP_REGION"/>
    <property type="match status" value="2"/>
</dbReference>
<evidence type="ECO:0000256" key="3">
    <source>
        <dbReference type="PROSITE-ProRule" id="PRU00023"/>
    </source>
</evidence>
<reference evidence="4 5" key="1">
    <citation type="submission" date="2024-07" db="EMBL/GenBank/DDBJ databases">
        <title>Section-level genome sequencing and comparative genomics of Aspergillus sections Usti and Cavernicolus.</title>
        <authorList>
            <consortium name="Lawrence Berkeley National Laboratory"/>
            <person name="Nybo J.L."/>
            <person name="Vesth T.C."/>
            <person name="Theobald S."/>
            <person name="Frisvad J.C."/>
            <person name="Larsen T.O."/>
            <person name="Kjaerboelling I."/>
            <person name="Rothschild-Mancinelli K."/>
            <person name="Lyhne E.K."/>
            <person name="Kogle M.E."/>
            <person name="Barry K."/>
            <person name="Clum A."/>
            <person name="Na H."/>
            <person name="Ledsgaard L."/>
            <person name="Lin J."/>
            <person name="Lipzen A."/>
            <person name="Kuo A."/>
            <person name="Riley R."/>
            <person name="Mondo S."/>
            <person name="Labutti K."/>
            <person name="Haridas S."/>
            <person name="Pangalinan J."/>
            <person name="Salamov A.A."/>
            <person name="Simmons B.A."/>
            <person name="Magnuson J.K."/>
            <person name="Chen J."/>
            <person name="Drula E."/>
            <person name="Henrissat B."/>
            <person name="Wiebenga A."/>
            <person name="Lubbers R.J."/>
            <person name="Gomes A.C."/>
            <person name="Makela M.R."/>
            <person name="Stajich J."/>
            <person name="Grigoriev I.V."/>
            <person name="Mortensen U.H."/>
            <person name="De Vries R.P."/>
            <person name="Baker S.E."/>
            <person name="Andersen M.R."/>
        </authorList>
    </citation>
    <scope>NUCLEOTIDE SEQUENCE [LARGE SCALE GENOMIC DNA]</scope>
    <source>
        <strain evidence="4 5">CBS 209.92</strain>
    </source>
</reference>
<dbReference type="PANTHER" id="PTHR24189:SF50">
    <property type="entry name" value="ANKYRIN REPEAT AND SOCS BOX PROTEIN 2"/>
    <property type="match status" value="1"/>
</dbReference>
<proteinExistence type="predicted"/>
<dbReference type="SMART" id="SM00248">
    <property type="entry name" value="ANK"/>
    <property type="match status" value="9"/>
</dbReference>
<keyword evidence="2 3" id="KW-0040">ANK repeat</keyword>
<evidence type="ECO:0000256" key="2">
    <source>
        <dbReference type="ARBA" id="ARBA00023043"/>
    </source>
</evidence>
<dbReference type="EMBL" id="JBFTWV010000231">
    <property type="protein sequence ID" value="KAL2783509.1"/>
    <property type="molecule type" value="Genomic_DNA"/>
</dbReference>
<feature type="repeat" description="ANK" evidence="3">
    <location>
        <begin position="227"/>
        <end position="260"/>
    </location>
</feature>
<evidence type="ECO:0000313" key="4">
    <source>
        <dbReference type="EMBL" id="KAL2783509.1"/>
    </source>
</evidence>
<feature type="repeat" description="ANK" evidence="3">
    <location>
        <begin position="363"/>
        <end position="396"/>
    </location>
</feature>
<dbReference type="InterPro" id="IPR050745">
    <property type="entry name" value="Multifunctional_regulatory"/>
</dbReference>
<keyword evidence="1" id="KW-0677">Repeat</keyword>
<dbReference type="InterPro" id="IPR055530">
    <property type="entry name" value="DUF7104"/>
</dbReference>
<evidence type="ECO:0000313" key="5">
    <source>
        <dbReference type="Proteomes" id="UP001610563"/>
    </source>
</evidence>
<accession>A0ABR4FJV3</accession>
<dbReference type="PANTHER" id="PTHR24189">
    <property type="entry name" value="MYOTROPHIN"/>
    <property type="match status" value="1"/>
</dbReference>
<organism evidence="4 5">
    <name type="scientific">Aspergillus keveii</name>
    <dbReference type="NCBI Taxonomy" id="714993"/>
    <lineage>
        <taxon>Eukaryota</taxon>
        <taxon>Fungi</taxon>
        <taxon>Dikarya</taxon>
        <taxon>Ascomycota</taxon>
        <taxon>Pezizomycotina</taxon>
        <taxon>Eurotiomycetes</taxon>
        <taxon>Eurotiomycetidae</taxon>
        <taxon>Eurotiales</taxon>
        <taxon>Aspergillaceae</taxon>
        <taxon>Aspergillus</taxon>
        <taxon>Aspergillus subgen. Nidulantes</taxon>
    </lineage>
</organism>
<dbReference type="SUPFAM" id="SSF48403">
    <property type="entry name" value="Ankyrin repeat"/>
    <property type="match status" value="2"/>
</dbReference>
<dbReference type="Pfam" id="PF12796">
    <property type="entry name" value="Ank_2"/>
    <property type="match status" value="3"/>
</dbReference>
<gene>
    <name evidence="4" type="ORF">BJX66DRAFT_318433</name>
</gene>
<evidence type="ECO:0000256" key="1">
    <source>
        <dbReference type="ARBA" id="ARBA00022737"/>
    </source>
</evidence>
<dbReference type="PROSITE" id="PS50088">
    <property type="entry name" value="ANK_REPEAT"/>
    <property type="match status" value="3"/>
</dbReference>
<dbReference type="InterPro" id="IPR036770">
    <property type="entry name" value="Ankyrin_rpt-contain_sf"/>
</dbReference>
<keyword evidence="5" id="KW-1185">Reference proteome</keyword>
<sequence>MLLDRSGADPNERIVDGRTLLSFAAETNATRVVELLLAKQEINVDPADDRGATPLWYATWSGWSEVVRLLIATGKVNVNATATPPNLFAADYYEATEDFDDDFIEPMSMCNAAFRKLQVKLTEDPNEGECFFSDQGDKQEREEAIALVLAVPELDFPKWHSLLYHTARHGPPEITRLILQRAEARDLLWRDVNGTVKIFALAAEMGQVGVVDALLEFGVAVDTRDEGGRTPLSLAAERTSYTTVLRRLIANGADVESQDWQGNTPLFYALSIGREENIDILTSHGASLSRITPEKITHLVRHAAETGNLRTMRYLLAAGVDFKSSQYRGLMPLAHAAMQGQQYAVAWLAGEAGIDVNARDAERGWTALHFAINNGSLGDVRTLLTIPAIDINRKDYAGLSPVAFAASALVREYDQQDSSDAWRRREAMENRTSSDLEIITTDLLQRPDAAFELVDAGSVALDALLLPIALKGYAPVLKLLLGRWGAHVRVTEDMLVHTARWGTAETLLLLVRAGRIRVTEKILQAAVLNQMNGSAILRQSVKLHGAVITKRLAIAAAGHGSVSTMQFVLDPKGANMRVTDEHLITAARKTAIFDRGCRGEIISLLLKERGRGGPMKEQETIQAGIRNARESIGAVQLLLDSLDDHFLITESLVALAWHAPEFERGVIMRMLLRRFRTPCWQTRAIILFAVETTIDAYDTEIFLSQPQKLDMQIPQPAVLTLIRRFGGRLLQTIFSQGFRIYVDKEVVEVAASHEEGREIMEILLRHAVAVHVTADVVPSIEGEKSGLEIIRLLKERGLIPG</sequence>
<protein>
    <submittedName>
        <fullName evidence="4">Ankyrin repeat-containing domain protein</fullName>
    </submittedName>
</protein>
<dbReference type="Proteomes" id="UP001610563">
    <property type="component" value="Unassembled WGS sequence"/>
</dbReference>
<dbReference type="Gene3D" id="1.25.40.20">
    <property type="entry name" value="Ankyrin repeat-containing domain"/>
    <property type="match status" value="3"/>
</dbReference>
<name>A0ABR4FJV3_9EURO</name>
<comment type="caution">
    <text evidence="4">The sequence shown here is derived from an EMBL/GenBank/DDBJ whole genome shotgun (WGS) entry which is preliminary data.</text>
</comment>
<dbReference type="InterPro" id="IPR002110">
    <property type="entry name" value="Ankyrin_rpt"/>
</dbReference>
<feature type="repeat" description="ANK" evidence="3">
    <location>
        <begin position="261"/>
        <end position="293"/>
    </location>
</feature>